<dbReference type="InterPro" id="IPR008920">
    <property type="entry name" value="TF_FadR/GntR_C"/>
</dbReference>
<dbReference type="PANTHER" id="PTHR43537">
    <property type="entry name" value="TRANSCRIPTIONAL REGULATOR, GNTR FAMILY"/>
    <property type="match status" value="1"/>
</dbReference>
<evidence type="ECO:0000259" key="4">
    <source>
        <dbReference type="PROSITE" id="PS50949"/>
    </source>
</evidence>
<sequence length="221" mass="26224">MGVYKLDNLSAVVVEYIIDKILTGKYKEGDHILEMKIAEELDISRAPVREGIKELQNKGIIDFIPRRGNFVTRFNAEDRKEIFDIRLMLESSVLEILIKEKKLKDHDFHNLTKIMDEMLSILDIDMDDMEKTLKINKKDIELHRYLWEKSGSKRRMRILNNLYLQLQMAMMYDTNMTGDLEMTVKDHYDIIEYLKEGNLEKCKDALKNHIVFYRQGILEDM</sequence>
<dbReference type="GO" id="GO:0003700">
    <property type="term" value="F:DNA-binding transcription factor activity"/>
    <property type="evidence" value="ECO:0007669"/>
    <property type="project" value="InterPro"/>
</dbReference>
<comment type="caution">
    <text evidence="5">The sequence shown here is derived from an EMBL/GenBank/DDBJ whole genome shotgun (WGS) entry which is preliminary data.</text>
</comment>
<evidence type="ECO:0000256" key="2">
    <source>
        <dbReference type="ARBA" id="ARBA00023125"/>
    </source>
</evidence>
<dbReference type="Gene3D" id="1.20.120.530">
    <property type="entry name" value="GntR ligand-binding domain-like"/>
    <property type="match status" value="1"/>
</dbReference>
<dbReference type="SMART" id="SM00345">
    <property type="entry name" value="HTH_GNTR"/>
    <property type="match status" value="1"/>
</dbReference>
<dbReference type="PROSITE" id="PS50949">
    <property type="entry name" value="HTH_GNTR"/>
    <property type="match status" value="1"/>
</dbReference>
<dbReference type="OrthoDB" id="9781630at2"/>
<feature type="domain" description="HTH gntR-type" evidence="4">
    <location>
        <begin position="7"/>
        <end position="74"/>
    </location>
</feature>
<dbReference type="InterPro" id="IPR011711">
    <property type="entry name" value="GntR_C"/>
</dbReference>
<dbReference type="SUPFAM" id="SSF48008">
    <property type="entry name" value="GntR ligand-binding domain-like"/>
    <property type="match status" value="1"/>
</dbReference>
<dbReference type="PANTHER" id="PTHR43537:SF24">
    <property type="entry name" value="GLUCONATE OPERON TRANSCRIPTIONAL REPRESSOR"/>
    <property type="match status" value="1"/>
</dbReference>
<evidence type="ECO:0000313" key="6">
    <source>
        <dbReference type="Proteomes" id="UP000216024"/>
    </source>
</evidence>
<dbReference type="Gene3D" id="1.10.10.10">
    <property type="entry name" value="Winged helix-like DNA-binding domain superfamily/Winged helix DNA-binding domain"/>
    <property type="match status" value="1"/>
</dbReference>
<dbReference type="InterPro" id="IPR036388">
    <property type="entry name" value="WH-like_DNA-bd_sf"/>
</dbReference>
<dbReference type="RefSeq" id="WP_095133960.1">
    <property type="nucleotide sequence ID" value="NZ_NIBG01000009.1"/>
</dbReference>
<organism evidence="5 6">
    <name type="scientific">Anaeromicrobium sediminis</name>
    <dbReference type="NCBI Taxonomy" id="1478221"/>
    <lineage>
        <taxon>Bacteria</taxon>
        <taxon>Bacillati</taxon>
        <taxon>Bacillota</taxon>
        <taxon>Clostridia</taxon>
        <taxon>Peptostreptococcales</taxon>
        <taxon>Thermotaleaceae</taxon>
        <taxon>Anaeromicrobium</taxon>
    </lineage>
</organism>
<dbReference type="SMART" id="SM00895">
    <property type="entry name" value="FCD"/>
    <property type="match status" value="1"/>
</dbReference>
<keyword evidence="6" id="KW-1185">Reference proteome</keyword>
<evidence type="ECO:0000313" key="5">
    <source>
        <dbReference type="EMBL" id="PAB59230.1"/>
    </source>
</evidence>
<dbReference type="Pfam" id="PF07729">
    <property type="entry name" value="FCD"/>
    <property type="match status" value="1"/>
</dbReference>
<dbReference type="InterPro" id="IPR036390">
    <property type="entry name" value="WH_DNA-bd_sf"/>
</dbReference>
<dbReference type="GO" id="GO:0003677">
    <property type="term" value="F:DNA binding"/>
    <property type="evidence" value="ECO:0007669"/>
    <property type="project" value="UniProtKB-KW"/>
</dbReference>
<dbReference type="SUPFAM" id="SSF46785">
    <property type="entry name" value="Winged helix' DNA-binding domain"/>
    <property type="match status" value="1"/>
</dbReference>
<keyword evidence="2" id="KW-0238">DNA-binding</keyword>
<protein>
    <submittedName>
        <fullName evidence="5">GntR family transcriptional regulator</fullName>
    </submittedName>
</protein>
<evidence type="ECO:0000256" key="3">
    <source>
        <dbReference type="ARBA" id="ARBA00023163"/>
    </source>
</evidence>
<proteinExistence type="predicted"/>
<keyword evidence="1" id="KW-0805">Transcription regulation</keyword>
<keyword evidence="3" id="KW-0804">Transcription</keyword>
<dbReference type="CDD" id="cd07377">
    <property type="entry name" value="WHTH_GntR"/>
    <property type="match status" value="1"/>
</dbReference>
<dbReference type="Pfam" id="PF00392">
    <property type="entry name" value="GntR"/>
    <property type="match status" value="1"/>
</dbReference>
<evidence type="ECO:0000256" key="1">
    <source>
        <dbReference type="ARBA" id="ARBA00023015"/>
    </source>
</evidence>
<dbReference type="InterPro" id="IPR000524">
    <property type="entry name" value="Tscrpt_reg_HTH_GntR"/>
</dbReference>
<accession>A0A267MKB5</accession>
<dbReference type="AlphaFoldDB" id="A0A267MKB5"/>
<name>A0A267MKB5_9FIRM</name>
<reference evidence="5 6" key="1">
    <citation type="submission" date="2017-06" db="EMBL/GenBank/DDBJ databases">
        <title>Draft genome sequence of anaerobic fermentative bacterium Anaeromicrobium sediminis DY2726D isolated from West Pacific Ocean sediments.</title>
        <authorList>
            <person name="Zeng X."/>
        </authorList>
    </citation>
    <scope>NUCLEOTIDE SEQUENCE [LARGE SCALE GENOMIC DNA]</scope>
    <source>
        <strain evidence="5 6">DY2726D</strain>
    </source>
</reference>
<dbReference type="EMBL" id="NIBG01000009">
    <property type="protein sequence ID" value="PAB59230.1"/>
    <property type="molecule type" value="Genomic_DNA"/>
</dbReference>
<dbReference type="Proteomes" id="UP000216024">
    <property type="component" value="Unassembled WGS sequence"/>
</dbReference>
<gene>
    <name evidence="5" type="ORF">CCE28_11975</name>
</gene>